<dbReference type="PANTHER" id="PTHR42686">
    <property type="entry name" value="GH17980P-RELATED"/>
    <property type="match status" value="1"/>
</dbReference>
<sequence length="312" mass="34471">MDNRTKMVELETRRLGRTEMKPKALGLGCAFLGSPQRVDEDGAIEAVRYAIDQGVNFLDTSSGYGAGESERRVGLALEDGYRKKIYLQTKAGTHPERQNDYSADGIRWSVENSLKRLRVNFIDSVLIHDPREDDNPLAPGAAFDALLQLKAEGIIGHMGIGVRSHEWHRKAIETGHCDIVLTFLDYTLINQSAADTVIPLALKNDVGVILASVQGMGLLAGPEPDIKIEERRPPGQVQLAHDIWKWCQERDVNIRQLALGFCLAAPLNGNGMVLAGPANKLEVQEVLEAATIPLPREVWQEFEDRFGVGVKM</sequence>
<dbReference type="Gene3D" id="3.20.20.100">
    <property type="entry name" value="NADP-dependent oxidoreductase domain"/>
    <property type="match status" value="1"/>
</dbReference>
<dbReference type="InterPro" id="IPR036812">
    <property type="entry name" value="NAD(P)_OxRdtase_dom_sf"/>
</dbReference>
<dbReference type="AlphaFoldDB" id="A0A2Z4AD01"/>
<gene>
    <name evidence="2" type="primary">fdh_1</name>
    <name evidence="2" type="ORF">DF168_00386</name>
</gene>
<name>A0A2Z4AD01_9BACT</name>
<protein>
    <submittedName>
        <fullName evidence="2">D-threo-aldose 1-dehydrogenase</fullName>
        <ecNumber evidence="2">1.1.1.122</ecNumber>
    </submittedName>
</protein>
<feature type="domain" description="NADP-dependent oxidoreductase" evidence="1">
    <location>
        <begin position="25"/>
        <end position="303"/>
    </location>
</feature>
<dbReference type="KEGG" id="mtar:DF168_00386"/>
<dbReference type="EMBL" id="CP029803">
    <property type="protein sequence ID" value="AWT59205.1"/>
    <property type="molecule type" value="Genomic_DNA"/>
</dbReference>
<dbReference type="SUPFAM" id="SSF51430">
    <property type="entry name" value="NAD(P)-linked oxidoreductase"/>
    <property type="match status" value="1"/>
</dbReference>
<dbReference type="EC" id="1.1.1.122" evidence="2"/>
<evidence type="ECO:0000313" key="3">
    <source>
        <dbReference type="Proteomes" id="UP000247465"/>
    </source>
</evidence>
<organism evidence="2 3">
    <name type="scientific">Candidatus Moanibacter tarae</name>
    <dbReference type="NCBI Taxonomy" id="2200854"/>
    <lineage>
        <taxon>Bacteria</taxon>
        <taxon>Pseudomonadati</taxon>
        <taxon>Verrucomicrobiota</taxon>
        <taxon>Opitutia</taxon>
        <taxon>Puniceicoccales</taxon>
        <taxon>Puniceicoccales incertae sedis</taxon>
        <taxon>Candidatus Moanibacter</taxon>
    </lineage>
</organism>
<dbReference type="CDD" id="cd19090">
    <property type="entry name" value="AKR_AKR15A-like"/>
    <property type="match status" value="1"/>
</dbReference>
<dbReference type="InterPro" id="IPR023210">
    <property type="entry name" value="NADP_OxRdtase_dom"/>
</dbReference>
<proteinExistence type="predicted"/>
<reference evidence="2 3" key="1">
    <citation type="submission" date="2018-06" db="EMBL/GenBank/DDBJ databases">
        <title>Draft Genome Sequence of a Novel Marine Bacterium Related to the Verrucomicrobia.</title>
        <authorList>
            <person name="Vosseberg J."/>
            <person name="Martijn J."/>
            <person name="Ettema T.J.G."/>
        </authorList>
    </citation>
    <scope>NUCLEOTIDE SEQUENCE [LARGE SCALE GENOMIC DNA]</scope>
    <source>
        <strain evidence="2">TARA_B100001123</strain>
    </source>
</reference>
<dbReference type="InterPro" id="IPR020471">
    <property type="entry name" value="AKR"/>
</dbReference>
<dbReference type="Pfam" id="PF00248">
    <property type="entry name" value="Aldo_ket_red"/>
    <property type="match status" value="1"/>
</dbReference>
<dbReference type="GO" id="GO:0047834">
    <property type="term" value="F:D-threo-aldose 1-dehydrogenase activity"/>
    <property type="evidence" value="ECO:0007669"/>
    <property type="project" value="UniProtKB-EC"/>
</dbReference>
<evidence type="ECO:0000259" key="1">
    <source>
        <dbReference type="Pfam" id="PF00248"/>
    </source>
</evidence>
<dbReference type="PANTHER" id="PTHR42686:SF1">
    <property type="entry name" value="GH17980P-RELATED"/>
    <property type="match status" value="1"/>
</dbReference>
<keyword evidence="2" id="KW-0560">Oxidoreductase</keyword>
<dbReference type="Proteomes" id="UP000247465">
    <property type="component" value="Chromosome"/>
</dbReference>
<dbReference type="GO" id="GO:0005829">
    <property type="term" value="C:cytosol"/>
    <property type="evidence" value="ECO:0007669"/>
    <property type="project" value="TreeGrafter"/>
</dbReference>
<evidence type="ECO:0000313" key="2">
    <source>
        <dbReference type="EMBL" id="AWT59205.1"/>
    </source>
</evidence>
<accession>A0A2Z4AD01</accession>